<dbReference type="EC" id="2.7.13.3" evidence="2"/>
<dbReference type="Pfam" id="PF00512">
    <property type="entry name" value="HisKA"/>
    <property type="match status" value="1"/>
</dbReference>
<dbReference type="InterPro" id="IPR004358">
    <property type="entry name" value="Sig_transdc_His_kin-like_C"/>
</dbReference>
<dbReference type="Gene3D" id="1.10.287.130">
    <property type="match status" value="1"/>
</dbReference>
<reference evidence="12 13" key="1">
    <citation type="submission" date="2019-04" db="EMBL/GenBank/DDBJ databases">
        <title>Genome sequencing of Clostridium botulinum Groups I-IV and Clostridium butyricum.</title>
        <authorList>
            <person name="Brunt J."/>
            <person name="Van Vliet A.H.M."/>
            <person name="Stringer S.C."/>
            <person name="Carter A.T."/>
            <person name="Peck M.W."/>
        </authorList>
    </citation>
    <scope>NUCLEOTIDE SEQUENCE [LARGE SCALE GENOMIC DNA]</scope>
    <source>
        <strain evidence="12 13">IFR 18/094</strain>
    </source>
</reference>
<dbReference type="InterPro" id="IPR003594">
    <property type="entry name" value="HATPase_dom"/>
</dbReference>
<gene>
    <name evidence="12" type="ORF">FDF74_01290</name>
</gene>
<evidence type="ECO:0000256" key="3">
    <source>
        <dbReference type="ARBA" id="ARBA00022553"/>
    </source>
</evidence>
<evidence type="ECO:0000259" key="9">
    <source>
        <dbReference type="PROSITE" id="PS50109"/>
    </source>
</evidence>
<evidence type="ECO:0000256" key="6">
    <source>
        <dbReference type="ARBA" id="ARBA00022777"/>
    </source>
</evidence>
<dbReference type="GO" id="GO:0000155">
    <property type="term" value="F:phosphorelay sensor kinase activity"/>
    <property type="evidence" value="ECO:0007669"/>
    <property type="project" value="InterPro"/>
</dbReference>
<sequence>MERNKDFLLENIDIVLTKVMDAIPYFSYIIDSKGNILYINKKGKMILNDINEKWYVNIFDYIKEKKVYFMNNERVTKDNFPVLKTLREKKEVKECLLIVEEWKNETAYLKLSSTPLEEKGKFIGSLISLIDVTEEYISRKNIERDKEKLLDISNELKNKCSLIEVLRKKELKHIKYLRDIINNVSEGVIVFDSRGNLSLYNKSLREILDIQTNEINIPEKILYKYKIYRIDECGESEREIKSVNINFRKSVINNILKLVNKKDNSIKYIQYGQIPVMGKKNKIEYTIGTIKDITNLKKHQIKLEGGVNFIKNVVDYLEVPIAVLEYPSLTYSLVNKKYEEVVGKFYNRQLHNILINKHILEIFTEEEFKEQLYILNNVIEKEQSGYTFPPKKLIDDMGEERFYKFKYIYHKNPKNIERIYIHGADITEELKNNMELKKITKLKDEFFTVVSHELRTPLTIIYSSLQLAYDIYNKEITPNIDKILKRINQNEARLLKLINNILDISKAEAGFLTLDNSKFDIVHETENMVNSVISYADMKNINLIFDTSEEEAEVILDKEKYERILLNLLSNAIKFTPKNKSIYVKLVIYKDNFKLIVQDEGIGIPEDKIYAIFDRFIQINSSLSRCAEGTGIGLALVKKIVECMHGKIRVYSNIEKGTIFEVYLKRSLKDCNKINKNTVIQNDIKSKINIEFSDIN</sequence>
<dbReference type="PANTHER" id="PTHR43547">
    <property type="entry name" value="TWO-COMPONENT HISTIDINE KINASE"/>
    <property type="match status" value="1"/>
</dbReference>
<dbReference type="PROSITE" id="PS50109">
    <property type="entry name" value="HIS_KIN"/>
    <property type="match status" value="1"/>
</dbReference>
<comment type="catalytic activity">
    <reaction evidence="1">
        <text>ATP + protein L-histidine = ADP + protein N-phospho-L-histidine.</text>
        <dbReference type="EC" id="2.7.13.3"/>
    </reaction>
</comment>
<keyword evidence="7" id="KW-0067">ATP-binding</keyword>
<evidence type="ECO:0000259" key="10">
    <source>
        <dbReference type="PROSITE" id="PS50112"/>
    </source>
</evidence>
<comment type="caution">
    <text evidence="12">The sequence shown here is derived from an EMBL/GenBank/DDBJ whole genome shotgun (WGS) entry which is preliminary data.</text>
</comment>
<keyword evidence="5" id="KW-0547">Nucleotide-binding</keyword>
<dbReference type="SUPFAM" id="SSF55874">
    <property type="entry name" value="ATPase domain of HSP90 chaperone/DNA topoisomerase II/histidine kinase"/>
    <property type="match status" value="1"/>
</dbReference>
<keyword evidence="6" id="KW-0418">Kinase</keyword>
<dbReference type="InterPro" id="IPR035965">
    <property type="entry name" value="PAS-like_dom_sf"/>
</dbReference>
<dbReference type="PROSITE" id="PS50113">
    <property type="entry name" value="PAC"/>
    <property type="match status" value="1"/>
</dbReference>
<proteinExistence type="predicted"/>
<name>A0A6M0R6M9_9CLOT</name>
<keyword evidence="8" id="KW-0902">Two-component regulatory system</keyword>
<dbReference type="SMART" id="SM00387">
    <property type="entry name" value="HATPase_c"/>
    <property type="match status" value="1"/>
</dbReference>
<dbReference type="PANTHER" id="PTHR43547:SF2">
    <property type="entry name" value="HYBRID SIGNAL TRANSDUCTION HISTIDINE KINASE C"/>
    <property type="match status" value="1"/>
</dbReference>
<evidence type="ECO:0000256" key="1">
    <source>
        <dbReference type="ARBA" id="ARBA00000085"/>
    </source>
</evidence>
<dbReference type="GO" id="GO:0005524">
    <property type="term" value="F:ATP binding"/>
    <property type="evidence" value="ECO:0007669"/>
    <property type="project" value="UniProtKB-KW"/>
</dbReference>
<protein>
    <recommendedName>
        <fullName evidence="2">histidine kinase</fullName>
        <ecNumber evidence="2">2.7.13.3</ecNumber>
    </recommendedName>
</protein>
<dbReference type="FunFam" id="3.30.565.10:FF:000037">
    <property type="entry name" value="Hybrid sensor histidine kinase/response regulator"/>
    <property type="match status" value="1"/>
</dbReference>
<feature type="domain" description="PAS" evidence="10">
    <location>
        <begin position="173"/>
        <end position="215"/>
    </location>
</feature>
<dbReference type="InterPro" id="IPR036097">
    <property type="entry name" value="HisK_dim/P_sf"/>
</dbReference>
<evidence type="ECO:0000256" key="4">
    <source>
        <dbReference type="ARBA" id="ARBA00022679"/>
    </source>
</evidence>
<feature type="domain" description="Histidine kinase" evidence="9">
    <location>
        <begin position="449"/>
        <end position="668"/>
    </location>
</feature>
<evidence type="ECO:0000256" key="8">
    <source>
        <dbReference type="ARBA" id="ARBA00023012"/>
    </source>
</evidence>
<feature type="domain" description="PAC" evidence="11">
    <location>
        <begin position="252"/>
        <end position="305"/>
    </location>
</feature>
<dbReference type="PROSITE" id="PS50112">
    <property type="entry name" value="PAS"/>
    <property type="match status" value="1"/>
</dbReference>
<dbReference type="SUPFAM" id="SSF55785">
    <property type="entry name" value="PYP-like sensor domain (PAS domain)"/>
    <property type="match status" value="1"/>
</dbReference>
<dbReference type="InterPro" id="IPR005467">
    <property type="entry name" value="His_kinase_dom"/>
</dbReference>
<dbReference type="SMART" id="SM00388">
    <property type="entry name" value="HisKA"/>
    <property type="match status" value="1"/>
</dbReference>
<organism evidence="12 13">
    <name type="scientific">Clostridium niameyense</name>
    <dbReference type="NCBI Taxonomy" id="1622073"/>
    <lineage>
        <taxon>Bacteria</taxon>
        <taxon>Bacillati</taxon>
        <taxon>Bacillota</taxon>
        <taxon>Clostridia</taxon>
        <taxon>Eubacteriales</taxon>
        <taxon>Clostridiaceae</taxon>
        <taxon>Clostridium</taxon>
    </lineage>
</organism>
<accession>A0A6M0R6M9</accession>
<evidence type="ECO:0000256" key="5">
    <source>
        <dbReference type="ARBA" id="ARBA00022741"/>
    </source>
</evidence>
<dbReference type="AlphaFoldDB" id="A0A6M0R6M9"/>
<evidence type="ECO:0000259" key="11">
    <source>
        <dbReference type="PROSITE" id="PS50113"/>
    </source>
</evidence>
<evidence type="ECO:0000256" key="7">
    <source>
        <dbReference type="ARBA" id="ARBA00022840"/>
    </source>
</evidence>
<dbReference type="Gene3D" id="3.30.450.20">
    <property type="entry name" value="PAS domain"/>
    <property type="match status" value="3"/>
</dbReference>
<dbReference type="SUPFAM" id="SSF47384">
    <property type="entry name" value="Homodimeric domain of signal transducing histidine kinase"/>
    <property type="match status" value="1"/>
</dbReference>
<dbReference type="EMBL" id="SXDP01000001">
    <property type="protein sequence ID" value="NEZ45841.1"/>
    <property type="molecule type" value="Genomic_DNA"/>
</dbReference>
<dbReference type="InterPro" id="IPR036890">
    <property type="entry name" value="HATPase_C_sf"/>
</dbReference>
<evidence type="ECO:0000256" key="2">
    <source>
        <dbReference type="ARBA" id="ARBA00012438"/>
    </source>
</evidence>
<keyword evidence="4" id="KW-0808">Transferase</keyword>
<dbReference type="Proteomes" id="UP000473885">
    <property type="component" value="Unassembled WGS sequence"/>
</dbReference>
<dbReference type="InterPro" id="IPR000700">
    <property type="entry name" value="PAS-assoc_C"/>
</dbReference>
<dbReference type="Pfam" id="PF02518">
    <property type="entry name" value="HATPase_c"/>
    <property type="match status" value="1"/>
</dbReference>
<dbReference type="Gene3D" id="3.30.565.10">
    <property type="entry name" value="Histidine kinase-like ATPase, C-terminal domain"/>
    <property type="match status" value="1"/>
</dbReference>
<evidence type="ECO:0000313" key="12">
    <source>
        <dbReference type="EMBL" id="NEZ45841.1"/>
    </source>
</evidence>
<dbReference type="InterPro" id="IPR000014">
    <property type="entry name" value="PAS"/>
</dbReference>
<dbReference type="RefSeq" id="WP_163248224.1">
    <property type="nucleotide sequence ID" value="NZ_SXDP01000001.1"/>
</dbReference>
<dbReference type="InterPro" id="IPR003661">
    <property type="entry name" value="HisK_dim/P_dom"/>
</dbReference>
<dbReference type="PRINTS" id="PR00344">
    <property type="entry name" value="BCTRLSENSOR"/>
</dbReference>
<dbReference type="CDD" id="cd00082">
    <property type="entry name" value="HisKA"/>
    <property type="match status" value="1"/>
</dbReference>
<keyword evidence="13" id="KW-1185">Reference proteome</keyword>
<keyword evidence="3" id="KW-0597">Phosphoprotein</keyword>
<dbReference type="Pfam" id="PF13188">
    <property type="entry name" value="PAS_8"/>
    <property type="match status" value="1"/>
</dbReference>
<evidence type="ECO:0000313" key="13">
    <source>
        <dbReference type="Proteomes" id="UP000473885"/>
    </source>
</evidence>